<dbReference type="AlphaFoldDB" id="A0A255G795"/>
<evidence type="ECO:0000256" key="1">
    <source>
        <dbReference type="SAM" id="MobiDB-lite"/>
    </source>
</evidence>
<feature type="transmembrane region" description="Helical" evidence="2">
    <location>
        <begin position="6"/>
        <end position="25"/>
    </location>
</feature>
<sequence>MAHWLFVVIGIPAISMVIVGVLAAAGSLAKRGRGGTDLAEPVWYGQTAGDVAGTTPRAELTADPASQRVAEAEQIGQTGGASVRW</sequence>
<protein>
    <submittedName>
        <fullName evidence="3">Uncharacterized protein</fullName>
    </submittedName>
</protein>
<gene>
    <name evidence="3" type="ORF">CGZ94_19635</name>
</gene>
<comment type="caution">
    <text evidence="3">The sequence shown here is derived from an EMBL/GenBank/DDBJ whole genome shotgun (WGS) entry which is preliminary data.</text>
</comment>
<evidence type="ECO:0000313" key="3">
    <source>
        <dbReference type="EMBL" id="OYO08724.1"/>
    </source>
</evidence>
<keyword evidence="2" id="KW-0812">Transmembrane</keyword>
<name>A0A255G795_9ACTN</name>
<dbReference type="Proteomes" id="UP000215896">
    <property type="component" value="Unassembled WGS sequence"/>
</dbReference>
<dbReference type="EMBL" id="NMVO01000018">
    <property type="protein sequence ID" value="OYO08724.1"/>
    <property type="molecule type" value="Genomic_DNA"/>
</dbReference>
<evidence type="ECO:0000256" key="2">
    <source>
        <dbReference type="SAM" id="Phobius"/>
    </source>
</evidence>
<keyword evidence="4" id="KW-1185">Reference proteome</keyword>
<proteinExistence type="predicted"/>
<organism evidence="3 4">
    <name type="scientific">Enemella evansiae</name>
    <dbReference type="NCBI Taxonomy" id="2016499"/>
    <lineage>
        <taxon>Bacteria</taxon>
        <taxon>Bacillati</taxon>
        <taxon>Actinomycetota</taxon>
        <taxon>Actinomycetes</taxon>
        <taxon>Propionibacteriales</taxon>
        <taxon>Propionibacteriaceae</taxon>
        <taxon>Enemella</taxon>
    </lineage>
</organism>
<accession>A0A255G795</accession>
<keyword evidence="2" id="KW-1133">Transmembrane helix</keyword>
<keyword evidence="2" id="KW-0472">Membrane</keyword>
<evidence type="ECO:0000313" key="4">
    <source>
        <dbReference type="Proteomes" id="UP000215896"/>
    </source>
</evidence>
<feature type="region of interest" description="Disordered" evidence="1">
    <location>
        <begin position="62"/>
        <end position="85"/>
    </location>
</feature>
<reference evidence="3 4" key="1">
    <citation type="submission" date="2017-07" db="EMBL/GenBank/DDBJ databases">
        <title>Draft whole genome sequences of clinical Proprionibacteriaceae strains.</title>
        <authorList>
            <person name="Bernier A.-M."/>
            <person name="Bernard K."/>
            <person name="Domingo M.-C."/>
        </authorList>
    </citation>
    <scope>NUCLEOTIDE SEQUENCE [LARGE SCALE GENOMIC DNA]</scope>
    <source>
        <strain evidence="3 4">NML 030167</strain>
    </source>
</reference>